<evidence type="ECO:0000313" key="2">
    <source>
        <dbReference type="Proteomes" id="UP000288429"/>
    </source>
</evidence>
<protein>
    <submittedName>
        <fullName evidence="1">Uncharacterized protein</fullName>
    </submittedName>
</protein>
<comment type="caution">
    <text evidence="1">The sequence shown here is derived from an EMBL/GenBank/DDBJ whole genome shotgun (WGS) entry which is preliminary data.</text>
</comment>
<gene>
    <name evidence="1" type="ORF">CDV31_012294</name>
</gene>
<dbReference type="Proteomes" id="UP000288429">
    <property type="component" value="Unassembled WGS sequence"/>
</dbReference>
<keyword evidence="2" id="KW-1185">Reference proteome</keyword>
<sequence length="74" mass="7938">MRKMMATIGKSLVDIVVAYKRRALATGPQTLEDPCPQAIASRTLVSIDGAVASARIPDSSQGCNNLPTERPVWL</sequence>
<dbReference type="AlphaFoldDB" id="A0A428TAV3"/>
<accession>A0A428TAV3</accession>
<dbReference type="EMBL" id="NIZV01000225">
    <property type="protein sequence ID" value="RSL99172.1"/>
    <property type="molecule type" value="Genomic_DNA"/>
</dbReference>
<reference evidence="1 2" key="1">
    <citation type="submission" date="2017-06" db="EMBL/GenBank/DDBJ databases">
        <title>Cmopartive genomic analysis of Ambrosia Fusariam Clade fungi.</title>
        <authorList>
            <person name="Stajich J.E."/>
            <person name="Carrillo J."/>
            <person name="Kijimoto T."/>
            <person name="Eskalen A."/>
            <person name="O'Donnell K."/>
            <person name="Kasson M."/>
        </authorList>
    </citation>
    <scope>NUCLEOTIDE SEQUENCE [LARGE SCALE GENOMIC DNA]</scope>
    <source>
        <strain evidence="1 2">NRRL 20438</strain>
    </source>
</reference>
<proteinExistence type="predicted"/>
<name>A0A428TAV3_9HYPO</name>
<organism evidence="1 2">
    <name type="scientific">Fusarium ambrosium</name>
    <dbReference type="NCBI Taxonomy" id="131363"/>
    <lineage>
        <taxon>Eukaryota</taxon>
        <taxon>Fungi</taxon>
        <taxon>Dikarya</taxon>
        <taxon>Ascomycota</taxon>
        <taxon>Pezizomycotina</taxon>
        <taxon>Sordariomycetes</taxon>
        <taxon>Hypocreomycetidae</taxon>
        <taxon>Hypocreales</taxon>
        <taxon>Nectriaceae</taxon>
        <taxon>Fusarium</taxon>
        <taxon>Fusarium solani species complex</taxon>
    </lineage>
</organism>
<evidence type="ECO:0000313" key="1">
    <source>
        <dbReference type="EMBL" id="RSL99172.1"/>
    </source>
</evidence>